<organism evidence="1 2">
    <name type="scientific">Bodo saltans</name>
    <name type="common">Flagellated protozoan</name>
    <dbReference type="NCBI Taxonomy" id="75058"/>
    <lineage>
        <taxon>Eukaryota</taxon>
        <taxon>Discoba</taxon>
        <taxon>Euglenozoa</taxon>
        <taxon>Kinetoplastea</taxon>
        <taxon>Metakinetoplastina</taxon>
        <taxon>Eubodonida</taxon>
        <taxon>Bodonidae</taxon>
        <taxon>Bodo</taxon>
    </lineage>
</organism>
<dbReference type="AlphaFoldDB" id="A0A0S4IV68"/>
<dbReference type="VEuPathDB" id="TriTrypDB:BSAL_69385"/>
<protein>
    <submittedName>
        <fullName evidence="1">Uncharacterized protein</fullName>
    </submittedName>
</protein>
<name>A0A0S4IV68_BODSA</name>
<sequence length="132" mass="14018">SFFTETSFIVLLKLRGEGDTSSLSAAGASATSALSGGTAPVVVGRLNRPVLTGDVGFHVIGASSTQYYRPVITRCAGNVSSEITALLKWMLNQTNEPEGLEHLRQGELEDQARVDAHESGLKVRITTKWSGA</sequence>
<accession>A0A0S4IV68</accession>
<reference evidence="2" key="1">
    <citation type="submission" date="2015-09" db="EMBL/GenBank/DDBJ databases">
        <authorList>
            <consortium name="Pathogen Informatics"/>
        </authorList>
    </citation>
    <scope>NUCLEOTIDE SEQUENCE [LARGE SCALE GENOMIC DNA]</scope>
    <source>
        <strain evidence="2">Lake Konstanz</strain>
    </source>
</reference>
<gene>
    <name evidence="1" type="ORF">BSAL_69385</name>
</gene>
<dbReference type="OrthoDB" id="120976at2759"/>
<proteinExistence type="predicted"/>
<evidence type="ECO:0000313" key="2">
    <source>
        <dbReference type="Proteomes" id="UP000051952"/>
    </source>
</evidence>
<dbReference type="EMBL" id="CYKH01000489">
    <property type="protein sequence ID" value="CUG00819.1"/>
    <property type="molecule type" value="Genomic_DNA"/>
</dbReference>
<dbReference type="Proteomes" id="UP000051952">
    <property type="component" value="Unassembled WGS sequence"/>
</dbReference>
<evidence type="ECO:0000313" key="1">
    <source>
        <dbReference type="EMBL" id="CUG00819.1"/>
    </source>
</evidence>
<keyword evidence="2" id="KW-1185">Reference proteome</keyword>
<feature type="non-terminal residue" evidence="1">
    <location>
        <position position="1"/>
    </location>
</feature>